<name>A0ABX9V3N3_9GAMM</name>
<comment type="caution">
    <text evidence="1">The sequence shown here is derived from an EMBL/GenBank/DDBJ whole genome shotgun (WGS) entry which is preliminary data.</text>
</comment>
<dbReference type="EMBL" id="RFFL01000009">
    <property type="protein sequence ID" value="RMI00406.1"/>
    <property type="molecule type" value="Genomic_DNA"/>
</dbReference>
<evidence type="ECO:0000313" key="2">
    <source>
        <dbReference type="Proteomes" id="UP000269134"/>
    </source>
</evidence>
<accession>A0ABX9V3N3</accession>
<organism evidence="1 2">
    <name type="scientific">Stutzerimonas nitrititolerans</name>
    <dbReference type="NCBI Taxonomy" id="2482751"/>
    <lineage>
        <taxon>Bacteria</taxon>
        <taxon>Pseudomonadati</taxon>
        <taxon>Pseudomonadota</taxon>
        <taxon>Gammaproteobacteria</taxon>
        <taxon>Pseudomonadales</taxon>
        <taxon>Pseudomonadaceae</taxon>
        <taxon>Stutzerimonas</taxon>
    </lineage>
</organism>
<evidence type="ECO:0008006" key="3">
    <source>
        <dbReference type="Google" id="ProtNLM"/>
    </source>
</evidence>
<protein>
    <recommendedName>
        <fullName evidence="3">Transposase</fullName>
    </recommendedName>
</protein>
<dbReference type="GeneID" id="84609927"/>
<dbReference type="RefSeq" id="WP_043942570.1">
    <property type="nucleotide sequence ID" value="NZ_DAMBYT010000024.1"/>
</dbReference>
<dbReference type="Proteomes" id="UP000269134">
    <property type="component" value="Unassembled WGS sequence"/>
</dbReference>
<gene>
    <name evidence="1" type="ORF">EA795_12860</name>
</gene>
<keyword evidence="2" id="KW-1185">Reference proteome</keyword>
<sequence>MFQQRATVGKRLVDAKNGMSEPSWQAVRKRPALAMPADPACVFDSLLEAPLYCIDGRLD</sequence>
<proteinExistence type="predicted"/>
<reference evidence="1 2" key="1">
    <citation type="submission" date="2018-10" db="EMBL/GenBank/DDBJ databases">
        <title>Pseudomonas sp. GL14 genome.</title>
        <authorList>
            <person name="Peng J."/>
            <person name="Liu Z.-P."/>
        </authorList>
    </citation>
    <scope>NUCLEOTIDE SEQUENCE [LARGE SCALE GENOMIC DNA]</scope>
    <source>
        <strain evidence="1 2">GL14</strain>
    </source>
</reference>
<evidence type="ECO:0000313" key="1">
    <source>
        <dbReference type="EMBL" id="RMI00406.1"/>
    </source>
</evidence>